<dbReference type="Gene3D" id="3.30.70.270">
    <property type="match status" value="1"/>
</dbReference>
<dbReference type="EMBL" id="BMAV01023134">
    <property type="protein sequence ID" value="GFY78678.1"/>
    <property type="molecule type" value="Genomic_DNA"/>
</dbReference>
<dbReference type="PANTHER" id="PTHR47331:SF1">
    <property type="entry name" value="GAG-LIKE PROTEIN"/>
    <property type="match status" value="1"/>
</dbReference>
<feature type="domain" description="Reverse transcriptase" evidence="1">
    <location>
        <begin position="202"/>
        <end position="324"/>
    </location>
</feature>
<evidence type="ECO:0000313" key="2">
    <source>
        <dbReference type="EMBL" id="GFY78678.1"/>
    </source>
</evidence>
<reference evidence="2" key="1">
    <citation type="submission" date="2020-08" db="EMBL/GenBank/DDBJ databases">
        <title>Multicomponent nature underlies the extraordinary mechanical properties of spider dragline silk.</title>
        <authorList>
            <person name="Kono N."/>
            <person name="Nakamura H."/>
            <person name="Mori M."/>
            <person name="Yoshida Y."/>
            <person name="Ohtoshi R."/>
            <person name="Malay A.D."/>
            <person name="Moran D.A.P."/>
            <person name="Tomita M."/>
            <person name="Numata K."/>
            <person name="Arakawa K."/>
        </authorList>
    </citation>
    <scope>NUCLEOTIDE SEQUENCE</scope>
</reference>
<dbReference type="InterPro" id="IPR043502">
    <property type="entry name" value="DNA/RNA_pol_sf"/>
</dbReference>
<keyword evidence="3" id="KW-1185">Reference proteome</keyword>
<evidence type="ECO:0000259" key="1">
    <source>
        <dbReference type="Pfam" id="PF00078"/>
    </source>
</evidence>
<name>A0A8X7CRQ4_9ARAC</name>
<comment type="caution">
    <text evidence="2">The sequence shown here is derived from an EMBL/GenBank/DDBJ whole genome shotgun (WGS) entry which is preliminary data.</text>
</comment>
<accession>A0A8X7CRQ4</accession>
<dbReference type="PANTHER" id="PTHR47331">
    <property type="entry name" value="PHD-TYPE DOMAIN-CONTAINING PROTEIN"/>
    <property type="match status" value="1"/>
</dbReference>
<dbReference type="Proteomes" id="UP000886998">
    <property type="component" value="Unassembled WGS sequence"/>
</dbReference>
<sequence length="455" mass="53274">MATNSIFGEILQGRINNEGNVKEVQVNYLSTIDQKMDYDQINKFWELENMGINKQESSNSDLQILEKFEENTTYTNGRYETKLLWKDDKIQLSNNYEVAKRRLFNLNDKFKRDKGLYLNYKEIIQQQLKDGIVEFTDCEPNKTCPGYFMPHHAVIRKEKETTKVRICFDASSKSRDQLSLNDLLYCGPNLNPELLRIILKFRIEKIAMCADIQRAFLEIGIKEEDRIYLQFLWGHDNGTCLDLEGQPVRVLRMTRVPFGVNCSPFLLAATIRTHLEKYEHFEVTEKLRDLYVDDFLCSVDSLAKAKQFVKDATYILSEAGMNLRKWITSSAELRKQHRNDTYILHSFFDLQFTVIQSDMDWKDHPKLEPCIKTPFQVKNAPRYRNKDLTYHFRTGILYNKCKIDSNNLSFVCRMDIPYDSDSGVLCFLFVKPLKSLHAASHCRCCVTCVPSHQSW</sequence>
<dbReference type="SUPFAM" id="SSF56672">
    <property type="entry name" value="DNA/RNA polymerases"/>
    <property type="match status" value="1"/>
</dbReference>
<dbReference type="Gene3D" id="3.10.10.10">
    <property type="entry name" value="HIV Type 1 Reverse Transcriptase, subunit A, domain 1"/>
    <property type="match status" value="1"/>
</dbReference>
<gene>
    <name evidence="2" type="primary">AVEN_52365_1</name>
    <name evidence="2" type="ORF">TNIN_162411</name>
</gene>
<organism evidence="2 3">
    <name type="scientific">Trichonephila inaurata madagascariensis</name>
    <dbReference type="NCBI Taxonomy" id="2747483"/>
    <lineage>
        <taxon>Eukaryota</taxon>
        <taxon>Metazoa</taxon>
        <taxon>Ecdysozoa</taxon>
        <taxon>Arthropoda</taxon>
        <taxon>Chelicerata</taxon>
        <taxon>Arachnida</taxon>
        <taxon>Araneae</taxon>
        <taxon>Araneomorphae</taxon>
        <taxon>Entelegynae</taxon>
        <taxon>Araneoidea</taxon>
        <taxon>Nephilidae</taxon>
        <taxon>Trichonephila</taxon>
        <taxon>Trichonephila inaurata</taxon>
    </lineage>
</organism>
<dbReference type="OrthoDB" id="8045564at2759"/>
<dbReference type="InterPro" id="IPR043128">
    <property type="entry name" value="Rev_trsase/Diguanyl_cyclase"/>
</dbReference>
<dbReference type="GO" id="GO:0071897">
    <property type="term" value="P:DNA biosynthetic process"/>
    <property type="evidence" value="ECO:0007669"/>
    <property type="project" value="UniProtKB-ARBA"/>
</dbReference>
<dbReference type="AlphaFoldDB" id="A0A8X7CRQ4"/>
<dbReference type="InterPro" id="IPR000477">
    <property type="entry name" value="RT_dom"/>
</dbReference>
<evidence type="ECO:0000313" key="3">
    <source>
        <dbReference type="Proteomes" id="UP000886998"/>
    </source>
</evidence>
<proteinExistence type="predicted"/>
<dbReference type="Pfam" id="PF00078">
    <property type="entry name" value="RVT_1"/>
    <property type="match status" value="1"/>
</dbReference>
<protein>
    <recommendedName>
        <fullName evidence="1">Reverse transcriptase domain-containing protein</fullName>
    </recommendedName>
</protein>